<protein>
    <submittedName>
        <fullName evidence="1">Type III secretion system negative regulatory protein RspV</fullName>
    </submittedName>
</protein>
<reference evidence="2" key="1">
    <citation type="submission" date="2015-03" db="EMBL/GenBank/DDBJ databases">
        <title>Pseudomonas frederiksbergensis hydrocarbon degrader.</title>
        <authorList>
            <person name="Brown L.M."/>
            <person name="Ruiz O.N."/>
            <person name="Mueller S."/>
            <person name="Gunasekera T.S."/>
        </authorList>
    </citation>
    <scope>NUCLEOTIDE SEQUENCE [LARGE SCALE GENOMIC DNA]</scope>
    <source>
        <strain evidence="2">SI8</strain>
    </source>
</reference>
<name>A0A0B1Z6U3_9PSED</name>
<sequence>MSFSVHSVSTRQAFQKNIIAGIATYWEIAPGIEFCLRREPHSVGLALQVQSQALGVNQLQRALERRFAQPSDYAQLFLFLDPQRALVVWQALPEAPISSELLDEIQSRQLSLLGLEDLDDYCVTY</sequence>
<comment type="caution">
    <text evidence="1">The sequence shown here is derived from an EMBL/GenBank/DDBJ whole genome shotgun (WGS) entry which is preliminary data.</text>
</comment>
<dbReference type="RefSeq" id="WP_039590385.1">
    <property type="nucleotide sequence ID" value="NZ_CP142104.1"/>
</dbReference>
<dbReference type="EMBL" id="JQGJ01000004">
    <property type="protein sequence ID" value="KHK65073.1"/>
    <property type="molecule type" value="Genomic_DNA"/>
</dbReference>
<gene>
    <name evidence="1" type="ORF">JZ00_08495</name>
</gene>
<evidence type="ECO:0000313" key="1">
    <source>
        <dbReference type="EMBL" id="KHK65073.1"/>
    </source>
</evidence>
<accession>A0A0B1Z6U3</accession>
<evidence type="ECO:0000313" key="2">
    <source>
        <dbReference type="Proteomes" id="UP000030949"/>
    </source>
</evidence>
<dbReference type="Proteomes" id="UP000030949">
    <property type="component" value="Unassembled WGS sequence"/>
</dbReference>
<proteinExistence type="predicted"/>
<dbReference type="OrthoDB" id="7019158at2"/>
<dbReference type="AlphaFoldDB" id="A0A0B1Z6U3"/>
<organism evidence="1 2">
    <name type="scientific">Pseudomonas frederiksbergensis</name>
    <dbReference type="NCBI Taxonomy" id="104087"/>
    <lineage>
        <taxon>Bacteria</taxon>
        <taxon>Pseudomonadati</taxon>
        <taxon>Pseudomonadota</taxon>
        <taxon>Gammaproteobacteria</taxon>
        <taxon>Pseudomonadales</taxon>
        <taxon>Pseudomonadaceae</taxon>
        <taxon>Pseudomonas</taxon>
    </lineage>
</organism>